<evidence type="ECO:0000313" key="3">
    <source>
        <dbReference type="Proteomes" id="UP000006512"/>
    </source>
</evidence>
<dbReference type="OrthoDB" id="5189031at2"/>
<dbReference type="STRING" id="715226.ABI_45840"/>
<reference evidence="3" key="1">
    <citation type="submission" date="2011-03" db="EMBL/GenBank/DDBJ databases">
        <title>Draft genome sequence of Brevundimonas diminuta.</title>
        <authorList>
            <person name="Brown P.J.B."/>
            <person name="Buechlein A."/>
            <person name="Hemmerich C."/>
            <person name="Brun Y.V."/>
        </authorList>
    </citation>
    <scope>NUCLEOTIDE SEQUENCE [LARGE SCALE GENOMIC DNA]</scope>
    <source>
        <strain evidence="3">C19</strain>
    </source>
</reference>
<feature type="transmembrane region" description="Helical" evidence="1">
    <location>
        <begin position="89"/>
        <end position="109"/>
    </location>
</feature>
<feature type="transmembrane region" description="Helical" evidence="1">
    <location>
        <begin position="54"/>
        <end position="77"/>
    </location>
</feature>
<dbReference type="HOGENOM" id="CLU_067293_2_0_5"/>
<feature type="transmembrane region" description="Helical" evidence="1">
    <location>
        <begin position="235"/>
        <end position="255"/>
    </location>
</feature>
<evidence type="ECO:0000313" key="2">
    <source>
        <dbReference type="EMBL" id="EGF89237.1"/>
    </source>
</evidence>
<feature type="transmembrane region" description="Helical" evidence="1">
    <location>
        <begin position="210"/>
        <end position="229"/>
    </location>
</feature>
<accession>F4QTT7</accession>
<keyword evidence="1" id="KW-0472">Membrane</keyword>
<gene>
    <name evidence="2" type="ORF">ABI_45840</name>
</gene>
<dbReference type="Proteomes" id="UP000006512">
    <property type="component" value="Unassembled WGS sequence"/>
</dbReference>
<dbReference type="AlphaFoldDB" id="F4QTT7"/>
<protein>
    <submittedName>
        <fullName evidence="2">Putative membrane protein</fullName>
    </submittedName>
</protein>
<name>F4QTT7_9CAUL</name>
<proteinExistence type="predicted"/>
<sequence length="269" mass="29219">MAKDLVLVRSRGRTFQAVVILLAAIAQIVCARLTEVLNTGISVELRSAVASHPLVPSGYAFSIWGAIFLFSLVAAIWQLLPQQKHNRALAAVGWNMAGIYMINALWQVWVPIAGFDWVSVALVLFALILGVSGLLKLRHDMTLSRMDAFMVFAPLALVTGWLTAALSVNVTTVLVSGYYALDPSQVGVSLGFLVGLILFGGVMTWMTESLVYAGALVWALFWIMMANIYRDNEPAMVTTSLIGIALIGLVSAWAVTHHHESGPMHLRRG</sequence>
<keyword evidence="1" id="KW-1133">Transmembrane helix</keyword>
<dbReference type="EMBL" id="GL883081">
    <property type="protein sequence ID" value="EGF89237.1"/>
    <property type="molecule type" value="Genomic_DNA"/>
</dbReference>
<keyword evidence="1" id="KW-0812">Transmembrane</keyword>
<feature type="transmembrane region" description="Helical" evidence="1">
    <location>
        <begin position="186"/>
        <end position="203"/>
    </location>
</feature>
<keyword evidence="3" id="KW-1185">Reference proteome</keyword>
<feature type="transmembrane region" description="Helical" evidence="1">
    <location>
        <begin position="149"/>
        <end position="180"/>
    </location>
</feature>
<dbReference type="RefSeq" id="WP_006275358.1">
    <property type="nucleotide sequence ID" value="NZ_GL883081.1"/>
</dbReference>
<evidence type="ECO:0000256" key="1">
    <source>
        <dbReference type="SAM" id="Phobius"/>
    </source>
</evidence>
<organism evidence="2 3">
    <name type="scientific">Asticcacaulis biprosthecium C19</name>
    <dbReference type="NCBI Taxonomy" id="715226"/>
    <lineage>
        <taxon>Bacteria</taxon>
        <taxon>Pseudomonadati</taxon>
        <taxon>Pseudomonadota</taxon>
        <taxon>Alphaproteobacteria</taxon>
        <taxon>Caulobacterales</taxon>
        <taxon>Caulobacteraceae</taxon>
        <taxon>Asticcacaulis</taxon>
    </lineage>
</organism>
<dbReference type="eggNOG" id="ENOG5033ARB">
    <property type="taxonomic scope" value="Bacteria"/>
</dbReference>
<feature type="transmembrane region" description="Helical" evidence="1">
    <location>
        <begin position="115"/>
        <end position="137"/>
    </location>
</feature>